<protein>
    <submittedName>
        <fullName evidence="2">Glycosyltransferase family 25 protein</fullName>
    </submittedName>
</protein>
<dbReference type="RefSeq" id="WP_210535504.1">
    <property type="nucleotide sequence ID" value="NZ_JAGKTC010000001.1"/>
</dbReference>
<dbReference type="CDD" id="cd06532">
    <property type="entry name" value="Glyco_transf_25"/>
    <property type="match status" value="1"/>
</dbReference>
<reference evidence="2" key="1">
    <citation type="journal article" date="2016" name="Int. J. Syst. Evol. Microbiol.">
        <title>Pseudoxanthomonas helianthi sp. nov., isolated from roots of Jerusalem artichoke (Helianthus tuberosus).</title>
        <authorList>
            <person name="Kittiwongwattana C."/>
            <person name="Thawai C."/>
        </authorList>
    </citation>
    <scope>NUCLEOTIDE SEQUENCE</scope>
    <source>
        <strain evidence="2">110414</strain>
    </source>
</reference>
<accession>A0A940X2Q3</accession>
<evidence type="ECO:0000259" key="1">
    <source>
        <dbReference type="Pfam" id="PF01755"/>
    </source>
</evidence>
<keyword evidence="3" id="KW-1185">Reference proteome</keyword>
<dbReference type="EMBL" id="JAGKTC010000001">
    <property type="protein sequence ID" value="MBP3983674.1"/>
    <property type="molecule type" value="Genomic_DNA"/>
</dbReference>
<reference evidence="2" key="2">
    <citation type="submission" date="2021-03" db="EMBL/GenBank/DDBJ databases">
        <authorList>
            <person name="Cao W."/>
        </authorList>
    </citation>
    <scope>NUCLEOTIDE SEQUENCE</scope>
    <source>
        <strain evidence="2">110414</strain>
    </source>
</reference>
<name>A0A940X2Q3_9GAMM</name>
<evidence type="ECO:0000313" key="3">
    <source>
        <dbReference type="Proteomes" id="UP000673447"/>
    </source>
</evidence>
<dbReference type="Proteomes" id="UP000673447">
    <property type="component" value="Unassembled WGS sequence"/>
</dbReference>
<sequence>MSELSQEIPLYVVNLAGSAERRESMRRQADALGLQLRFFEAVNGRQPHPLFAHVNADKRLARKGRPFRPGEIGCWASHYLLWQQCVDSKRPMIVLEDDIVIEADFSRLLQALPGLPAEIGYFRLHASDDASREWLRFGDQALHRYWQSPMRTLGYYLAPRAAERFLSHAQEWTLPVDDYMDLAWLHGVECLGVKPGVVRDAVFASTIRGEAMPKSEVGLKRTAMREGYRLWLDLRRFLHDLPARLRGPVAVPDLKPGATT</sequence>
<comment type="caution">
    <text evidence="2">The sequence shown here is derived from an EMBL/GenBank/DDBJ whole genome shotgun (WGS) entry which is preliminary data.</text>
</comment>
<dbReference type="InterPro" id="IPR002654">
    <property type="entry name" value="Glyco_trans_25"/>
</dbReference>
<dbReference type="Pfam" id="PF01755">
    <property type="entry name" value="Glyco_transf_25"/>
    <property type="match status" value="1"/>
</dbReference>
<organism evidence="2 3">
    <name type="scientific">Pseudoxanthomonas helianthi</name>
    <dbReference type="NCBI Taxonomy" id="1453541"/>
    <lineage>
        <taxon>Bacteria</taxon>
        <taxon>Pseudomonadati</taxon>
        <taxon>Pseudomonadota</taxon>
        <taxon>Gammaproteobacteria</taxon>
        <taxon>Lysobacterales</taxon>
        <taxon>Lysobacteraceae</taxon>
        <taxon>Pseudoxanthomonas</taxon>
    </lineage>
</organism>
<dbReference type="AlphaFoldDB" id="A0A940X2Q3"/>
<proteinExistence type="predicted"/>
<evidence type="ECO:0000313" key="2">
    <source>
        <dbReference type="EMBL" id="MBP3983674.1"/>
    </source>
</evidence>
<feature type="domain" description="Glycosyl transferase family 25" evidence="1">
    <location>
        <begin position="9"/>
        <end position="180"/>
    </location>
</feature>
<gene>
    <name evidence="2" type="ORF">J5837_04475</name>
</gene>